<feature type="region of interest" description="Disordered" evidence="1">
    <location>
        <begin position="1"/>
        <end position="37"/>
    </location>
</feature>
<feature type="compositionally biased region" description="Basic and acidic residues" evidence="1">
    <location>
        <begin position="20"/>
        <end position="37"/>
    </location>
</feature>
<name>A0ABT8AR16_9HYPH</name>
<dbReference type="EMBL" id="JAUFPT010000046">
    <property type="protein sequence ID" value="MDN3571799.1"/>
    <property type="molecule type" value="Genomic_DNA"/>
</dbReference>
<dbReference type="RefSeq" id="WP_238291816.1">
    <property type="nucleotide sequence ID" value="NZ_BPQS01000046.1"/>
</dbReference>
<dbReference type="Proteomes" id="UP001244297">
    <property type="component" value="Unassembled WGS sequence"/>
</dbReference>
<sequence length="256" mass="27066">MSDLQEQDELLVVVGPDAPSTKEREEAEARERAEALEREHREAEERAAALMALNADAKPTFNDEPTVIMAAIGPTMQAELTAAGLGGEPIFIGEDRIQVPHDVGADTLAAIRKVIAAHDAEAGRMPALRQSAFEAAMGYGNAITAKVTSQYADVEVQSWTAQEAEARTVLAGGTLPNTAMLPHLASDRGIDLAAYAQSVVEKADAYRMIAVAAVRLRRGAEGLLSDAIDTPEKLDAAVEALRAETLSAAKAVGIEI</sequence>
<organism evidence="2 3">
    <name type="scientific">Methylobacterium longum</name>
    <dbReference type="NCBI Taxonomy" id="767694"/>
    <lineage>
        <taxon>Bacteria</taxon>
        <taxon>Pseudomonadati</taxon>
        <taxon>Pseudomonadota</taxon>
        <taxon>Alphaproteobacteria</taxon>
        <taxon>Hyphomicrobiales</taxon>
        <taxon>Methylobacteriaceae</taxon>
        <taxon>Methylobacterium</taxon>
    </lineage>
</organism>
<reference evidence="3" key="1">
    <citation type="journal article" date="2019" name="Int. J. Syst. Evol. Microbiol.">
        <title>The Global Catalogue of Microorganisms (GCM) 10K type strain sequencing project: providing services to taxonomists for standard genome sequencing and annotation.</title>
        <authorList>
            <consortium name="The Broad Institute Genomics Platform"/>
            <consortium name="The Broad Institute Genome Sequencing Center for Infectious Disease"/>
            <person name="Wu L."/>
            <person name="Ma J."/>
        </authorList>
    </citation>
    <scope>NUCLEOTIDE SEQUENCE [LARGE SCALE GENOMIC DNA]</scope>
    <source>
        <strain evidence="3">CECT 7806</strain>
    </source>
</reference>
<accession>A0ABT8AR16</accession>
<protein>
    <submittedName>
        <fullName evidence="2">Uncharacterized protein</fullName>
    </submittedName>
</protein>
<evidence type="ECO:0000256" key="1">
    <source>
        <dbReference type="SAM" id="MobiDB-lite"/>
    </source>
</evidence>
<evidence type="ECO:0000313" key="3">
    <source>
        <dbReference type="Proteomes" id="UP001244297"/>
    </source>
</evidence>
<proteinExistence type="predicted"/>
<gene>
    <name evidence="2" type="ORF">QWZ18_14335</name>
</gene>
<keyword evidence="3" id="KW-1185">Reference proteome</keyword>
<evidence type="ECO:0000313" key="2">
    <source>
        <dbReference type="EMBL" id="MDN3571799.1"/>
    </source>
</evidence>
<comment type="caution">
    <text evidence="2">The sequence shown here is derived from an EMBL/GenBank/DDBJ whole genome shotgun (WGS) entry which is preliminary data.</text>
</comment>